<accession>A0A7R9D3N1</accession>
<gene>
    <name evidence="2" type="ORF">TPSB3V08_LOCUS5215</name>
</gene>
<dbReference type="AlphaFoldDB" id="A0A7R9D3N1"/>
<evidence type="ECO:0000313" key="2">
    <source>
        <dbReference type="EMBL" id="CAD7405959.1"/>
    </source>
</evidence>
<proteinExistence type="predicted"/>
<dbReference type="EMBL" id="OD002722">
    <property type="protein sequence ID" value="CAD7405959.1"/>
    <property type="molecule type" value="Genomic_DNA"/>
</dbReference>
<protein>
    <submittedName>
        <fullName evidence="2">Uncharacterized protein</fullName>
    </submittedName>
</protein>
<feature type="region of interest" description="Disordered" evidence="1">
    <location>
        <begin position="115"/>
        <end position="134"/>
    </location>
</feature>
<feature type="compositionally biased region" description="Basic and acidic residues" evidence="1">
    <location>
        <begin position="116"/>
        <end position="128"/>
    </location>
</feature>
<reference evidence="2" key="1">
    <citation type="submission" date="2020-11" db="EMBL/GenBank/DDBJ databases">
        <authorList>
            <person name="Tran Van P."/>
        </authorList>
    </citation>
    <scope>NUCLEOTIDE SEQUENCE</scope>
</reference>
<evidence type="ECO:0000256" key="1">
    <source>
        <dbReference type="SAM" id="MobiDB-lite"/>
    </source>
</evidence>
<organism evidence="2">
    <name type="scientific">Timema poppense</name>
    <name type="common">Walking stick</name>
    <dbReference type="NCBI Taxonomy" id="170557"/>
    <lineage>
        <taxon>Eukaryota</taxon>
        <taxon>Metazoa</taxon>
        <taxon>Ecdysozoa</taxon>
        <taxon>Arthropoda</taxon>
        <taxon>Hexapoda</taxon>
        <taxon>Insecta</taxon>
        <taxon>Pterygota</taxon>
        <taxon>Neoptera</taxon>
        <taxon>Polyneoptera</taxon>
        <taxon>Phasmatodea</taxon>
        <taxon>Timematodea</taxon>
        <taxon>Timematoidea</taxon>
        <taxon>Timematidae</taxon>
        <taxon>Timema</taxon>
    </lineage>
</organism>
<name>A0A7R9D3N1_TIMPO</name>
<sequence length="134" mass="15058">MTIAMCLYCLDFRELPVSQCTLGCKVFLVPNVIELTPLLICCYLYSDVITEKQSAVDSQPYSSTKKSVYSPDLMKLSVTYHQVPHLGMWSNMELILYMEPDRFVEPLGLVKASSVPRRDPTELPEGCKTDVATA</sequence>